<dbReference type="InterPro" id="IPR045592">
    <property type="entry name" value="DUF6461"/>
</dbReference>
<gene>
    <name evidence="1" type="ORF">IU459_22460</name>
</gene>
<proteinExistence type="predicted"/>
<comment type="caution">
    <text evidence="1">The sequence shown here is derived from an EMBL/GenBank/DDBJ whole genome shotgun (WGS) entry which is preliminary data.</text>
</comment>
<sequence length="213" mass="23282">MNTMTGGLGWLYDRDLPLLCLTFARQINARELLERMGVDQNTVAVRGPDDFRYELGDLLGADGGYVVSAGHYGSWAWAWEHGSWKCVEDRGLVLRASIGTAALVLHANEKPGEVFWYAEDGRLITGLYTTTGLASADRTGSDPHHFDTEMQALGARLEEDEYDPLGDGPLRDGPLGVLGMFYRLAENLGVGLPLDDLNNHPVLSGRLLPPAAR</sequence>
<dbReference type="Pfam" id="PF20062">
    <property type="entry name" value="DUF6461"/>
    <property type="match status" value="1"/>
</dbReference>
<keyword evidence="2" id="KW-1185">Reference proteome</keyword>
<organism evidence="1 2">
    <name type="scientific">Nocardia amamiensis</name>
    <dbReference type="NCBI Taxonomy" id="404578"/>
    <lineage>
        <taxon>Bacteria</taxon>
        <taxon>Bacillati</taxon>
        <taxon>Actinomycetota</taxon>
        <taxon>Actinomycetes</taxon>
        <taxon>Mycobacteriales</taxon>
        <taxon>Nocardiaceae</taxon>
        <taxon>Nocardia</taxon>
    </lineage>
</organism>
<reference evidence="1 2" key="1">
    <citation type="submission" date="2020-10" db="EMBL/GenBank/DDBJ databases">
        <title>Identification of Nocardia species via Next-generation sequencing and recognition of intraspecies genetic diversity.</title>
        <authorList>
            <person name="Li P."/>
            <person name="Li P."/>
            <person name="Lu B."/>
        </authorList>
    </citation>
    <scope>NUCLEOTIDE SEQUENCE [LARGE SCALE GENOMIC DNA]</scope>
    <source>
        <strain evidence="1 2">BJ06-0157</strain>
    </source>
</reference>
<name>A0ABS0CZM5_9NOCA</name>
<protein>
    <submittedName>
        <fullName evidence="1">Uncharacterized protein</fullName>
    </submittedName>
</protein>
<dbReference type="Proteomes" id="UP000702209">
    <property type="component" value="Unassembled WGS sequence"/>
</dbReference>
<dbReference type="EMBL" id="JADLQX010000017">
    <property type="protein sequence ID" value="MBF6300283.1"/>
    <property type="molecule type" value="Genomic_DNA"/>
</dbReference>
<evidence type="ECO:0000313" key="1">
    <source>
        <dbReference type="EMBL" id="MBF6300283.1"/>
    </source>
</evidence>
<evidence type="ECO:0000313" key="2">
    <source>
        <dbReference type="Proteomes" id="UP000702209"/>
    </source>
</evidence>
<accession>A0ABS0CZM5</accession>